<gene>
    <name evidence="2" type="ORF">N7517_009340</name>
</gene>
<dbReference type="Proteomes" id="UP001147752">
    <property type="component" value="Unassembled WGS sequence"/>
</dbReference>
<evidence type="ECO:0000313" key="3">
    <source>
        <dbReference type="Proteomes" id="UP001147752"/>
    </source>
</evidence>
<protein>
    <submittedName>
        <fullName evidence="2">Uncharacterized protein</fullName>
    </submittedName>
</protein>
<keyword evidence="3" id="KW-1185">Reference proteome</keyword>
<accession>A0A9W9RIZ5</accession>
<dbReference type="RefSeq" id="XP_056575635.1">
    <property type="nucleotide sequence ID" value="XM_056727063.1"/>
</dbReference>
<comment type="caution">
    <text evidence="2">The sequence shown here is derived from an EMBL/GenBank/DDBJ whole genome shotgun (WGS) entry which is preliminary data.</text>
</comment>
<evidence type="ECO:0000313" key="2">
    <source>
        <dbReference type="EMBL" id="KAJ5360149.1"/>
    </source>
</evidence>
<name>A0A9W9RIZ5_9EURO</name>
<dbReference type="EMBL" id="JAPZBT010000004">
    <property type="protein sequence ID" value="KAJ5360149.1"/>
    <property type="molecule type" value="Genomic_DNA"/>
</dbReference>
<evidence type="ECO:0000256" key="1">
    <source>
        <dbReference type="SAM" id="MobiDB-lite"/>
    </source>
</evidence>
<feature type="region of interest" description="Disordered" evidence="1">
    <location>
        <begin position="1"/>
        <end position="25"/>
    </location>
</feature>
<sequence length="74" mass="7960">MVPSGAEGKAETGENQLDGSDAMGALTSMSPTAHLRIWSEYLGAFLHLVVTQETLASHEKVRNVVFVSENLQSD</sequence>
<dbReference type="GeneID" id="81466246"/>
<organism evidence="2 3">
    <name type="scientific">Penicillium concentricum</name>
    <dbReference type="NCBI Taxonomy" id="293559"/>
    <lineage>
        <taxon>Eukaryota</taxon>
        <taxon>Fungi</taxon>
        <taxon>Dikarya</taxon>
        <taxon>Ascomycota</taxon>
        <taxon>Pezizomycotina</taxon>
        <taxon>Eurotiomycetes</taxon>
        <taxon>Eurotiomycetidae</taxon>
        <taxon>Eurotiales</taxon>
        <taxon>Aspergillaceae</taxon>
        <taxon>Penicillium</taxon>
    </lineage>
</organism>
<dbReference type="AlphaFoldDB" id="A0A9W9RIZ5"/>
<proteinExistence type="predicted"/>
<reference evidence="2" key="2">
    <citation type="journal article" date="2023" name="IMA Fungus">
        <title>Comparative genomic study of the Penicillium genus elucidates a diverse pangenome and 15 lateral gene transfer events.</title>
        <authorList>
            <person name="Petersen C."/>
            <person name="Sorensen T."/>
            <person name="Nielsen M.R."/>
            <person name="Sondergaard T.E."/>
            <person name="Sorensen J.L."/>
            <person name="Fitzpatrick D.A."/>
            <person name="Frisvad J.C."/>
            <person name="Nielsen K.L."/>
        </authorList>
    </citation>
    <scope>NUCLEOTIDE SEQUENCE</scope>
    <source>
        <strain evidence="2">IBT 3081</strain>
    </source>
</reference>
<reference evidence="2" key="1">
    <citation type="submission" date="2022-12" db="EMBL/GenBank/DDBJ databases">
        <authorList>
            <person name="Petersen C."/>
        </authorList>
    </citation>
    <scope>NUCLEOTIDE SEQUENCE</scope>
    <source>
        <strain evidence="2">IBT 3081</strain>
    </source>
</reference>